<feature type="transmembrane region" description="Helical" evidence="1">
    <location>
        <begin position="69"/>
        <end position="90"/>
    </location>
</feature>
<name>A0ABW8AJU2_9ACTN</name>
<dbReference type="EMBL" id="JBITLV010000001">
    <property type="protein sequence ID" value="MFI7586633.1"/>
    <property type="molecule type" value="Genomic_DNA"/>
</dbReference>
<accession>A0ABW8AJU2</accession>
<comment type="caution">
    <text evidence="2">The sequence shown here is derived from an EMBL/GenBank/DDBJ whole genome shotgun (WGS) entry which is preliminary data.</text>
</comment>
<sequence length="204" mass="21852">MPRARTVAVLLLVLTVGQLAVATFVPTLPQFEGKAFGSRLVAYPVLMLLLPAVFALARRRSRPGSPDPLPWAAFAWVMVPFLVDVTGNTFDLYDTVTWWDDANHFVNWFFLSLGCGLLLAAGGVAPRWALGLCVAGLGALLAIGWELGEWFTFIRHGTELDTAYTDTLGDEVLGCLGAAVAALVVIMQKRPVPAPGEPTADVSA</sequence>
<feature type="transmembrane region" description="Helical" evidence="1">
    <location>
        <begin position="102"/>
        <end position="121"/>
    </location>
</feature>
<evidence type="ECO:0000313" key="3">
    <source>
        <dbReference type="Proteomes" id="UP001612915"/>
    </source>
</evidence>
<keyword evidence="1" id="KW-1133">Transmembrane helix</keyword>
<dbReference type="RefSeq" id="WP_398276621.1">
    <property type="nucleotide sequence ID" value="NZ_JBITLV010000001.1"/>
</dbReference>
<evidence type="ECO:0000313" key="2">
    <source>
        <dbReference type="EMBL" id="MFI7586633.1"/>
    </source>
</evidence>
<feature type="transmembrane region" description="Helical" evidence="1">
    <location>
        <begin position="38"/>
        <end position="57"/>
    </location>
</feature>
<evidence type="ECO:0000256" key="1">
    <source>
        <dbReference type="SAM" id="Phobius"/>
    </source>
</evidence>
<organism evidence="2 3">
    <name type="scientific">Spongisporangium articulatum</name>
    <dbReference type="NCBI Taxonomy" id="3362603"/>
    <lineage>
        <taxon>Bacteria</taxon>
        <taxon>Bacillati</taxon>
        <taxon>Actinomycetota</taxon>
        <taxon>Actinomycetes</taxon>
        <taxon>Kineosporiales</taxon>
        <taxon>Kineosporiaceae</taxon>
        <taxon>Spongisporangium</taxon>
    </lineage>
</organism>
<dbReference type="Pfam" id="PF09997">
    <property type="entry name" value="DUF2238"/>
    <property type="match status" value="1"/>
</dbReference>
<keyword evidence="1" id="KW-0812">Transmembrane</keyword>
<keyword evidence="1" id="KW-0472">Membrane</keyword>
<reference evidence="2 3" key="1">
    <citation type="submission" date="2024-10" db="EMBL/GenBank/DDBJ databases">
        <title>The Natural Products Discovery Center: Release of the First 8490 Sequenced Strains for Exploring Actinobacteria Biosynthetic Diversity.</title>
        <authorList>
            <person name="Kalkreuter E."/>
            <person name="Kautsar S.A."/>
            <person name="Yang D."/>
            <person name="Bader C.D."/>
            <person name="Teijaro C.N."/>
            <person name="Fluegel L."/>
            <person name="Davis C.M."/>
            <person name="Simpson J.R."/>
            <person name="Lauterbach L."/>
            <person name="Steele A.D."/>
            <person name="Gui C."/>
            <person name="Meng S."/>
            <person name="Li G."/>
            <person name="Viehrig K."/>
            <person name="Ye F."/>
            <person name="Su P."/>
            <person name="Kiefer A.F."/>
            <person name="Nichols A."/>
            <person name="Cepeda A.J."/>
            <person name="Yan W."/>
            <person name="Fan B."/>
            <person name="Jiang Y."/>
            <person name="Adhikari A."/>
            <person name="Zheng C.-J."/>
            <person name="Schuster L."/>
            <person name="Cowan T.M."/>
            <person name="Smanski M.J."/>
            <person name="Chevrette M.G."/>
            <person name="De Carvalho L.P.S."/>
            <person name="Shen B."/>
        </authorList>
    </citation>
    <scope>NUCLEOTIDE SEQUENCE [LARGE SCALE GENOMIC DNA]</scope>
    <source>
        <strain evidence="2 3">NPDC049639</strain>
    </source>
</reference>
<evidence type="ECO:0008006" key="4">
    <source>
        <dbReference type="Google" id="ProtNLM"/>
    </source>
</evidence>
<dbReference type="InterPro" id="IPR014509">
    <property type="entry name" value="YjdF-like"/>
</dbReference>
<protein>
    <recommendedName>
        <fullName evidence="4">VanZ like family protein</fullName>
    </recommendedName>
</protein>
<feature type="transmembrane region" description="Helical" evidence="1">
    <location>
        <begin position="128"/>
        <end position="148"/>
    </location>
</feature>
<dbReference type="Proteomes" id="UP001612915">
    <property type="component" value="Unassembled WGS sequence"/>
</dbReference>
<feature type="transmembrane region" description="Helical" evidence="1">
    <location>
        <begin position="168"/>
        <end position="187"/>
    </location>
</feature>
<proteinExistence type="predicted"/>
<gene>
    <name evidence="2" type="ORF">ACIB24_06110</name>
</gene>
<keyword evidence="3" id="KW-1185">Reference proteome</keyword>